<dbReference type="RefSeq" id="WP_203758003.1">
    <property type="nucleotide sequence ID" value="NZ_BONK01000015.1"/>
</dbReference>
<accession>A0A919P4A6</accession>
<evidence type="ECO:0000313" key="3">
    <source>
        <dbReference type="Proteomes" id="UP000632740"/>
    </source>
</evidence>
<sequence>MDGDFAQSDPNGALIRLAGGLASTTRRGRKTPKIVVIGVCLLTGFVVLVVALAVASHFR</sequence>
<evidence type="ECO:0000256" key="1">
    <source>
        <dbReference type="SAM" id="Phobius"/>
    </source>
</evidence>
<protein>
    <submittedName>
        <fullName evidence="2">Uncharacterized protein</fullName>
    </submittedName>
</protein>
<organism evidence="2 3">
    <name type="scientific">Cellulomonas chitinilytica</name>
    <dbReference type="NCBI Taxonomy" id="398759"/>
    <lineage>
        <taxon>Bacteria</taxon>
        <taxon>Bacillati</taxon>
        <taxon>Actinomycetota</taxon>
        <taxon>Actinomycetes</taxon>
        <taxon>Micrococcales</taxon>
        <taxon>Cellulomonadaceae</taxon>
        <taxon>Cellulomonas</taxon>
    </lineage>
</organism>
<keyword evidence="1" id="KW-1133">Transmembrane helix</keyword>
<dbReference type="Proteomes" id="UP000632740">
    <property type="component" value="Unassembled WGS sequence"/>
</dbReference>
<keyword evidence="1" id="KW-0812">Transmembrane</keyword>
<name>A0A919P4A6_9CELL</name>
<keyword evidence="1" id="KW-0472">Membrane</keyword>
<gene>
    <name evidence="2" type="ORF">Cch01nite_37070</name>
</gene>
<dbReference type="AlphaFoldDB" id="A0A919P4A6"/>
<comment type="caution">
    <text evidence="2">The sequence shown here is derived from an EMBL/GenBank/DDBJ whole genome shotgun (WGS) entry which is preliminary data.</text>
</comment>
<dbReference type="EMBL" id="BONK01000015">
    <property type="protein sequence ID" value="GIG22983.1"/>
    <property type="molecule type" value="Genomic_DNA"/>
</dbReference>
<proteinExistence type="predicted"/>
<evidence type="ECO:0000313" key="2">
    <source>
        <dbReference type="EMBL" id="GIG22983.1"/>
    </source>
</evidence>
<reference evidence="2" key="1">
    <citation type="submission" date="2021-01" db="EMBL/GenBank/DDBJ databases">
        <title>Whole genome shotgun sequence of Cellulomonas chitinilytica NBRC 110799.</title>
        <authorList>
            <person name="Komaki H."/>
            <person name="Tamura T."/>
        </authorList>
    </citation>
    <scope>NUCLEOTIDE SEQUENCE</scope>
    <source>
        <strain evidence="2">NBRC 110799</strain>
    </source>
</reference>
<feature type="transmembrane region" description="Helical" evidence="1">
    <location>
        <begin position="34"/>
        <end position="58"/>
    </location>
</feature>
<keyword evidence="3" id="KW-1185">Reference proteome</keyword>